<evidence type="ECO:0000256" key="2">
    <source>
        <dbReference type="ARBA" id="ARBA00004496"/>
    </source>
</evidence>
<keyword evidence="31" id="KW-1185">Reference proteome</keyword>
<comment type="catalytic activity">
    <reaction evidence="22">
        <text>L-lysyl-[histone] + acetyl-CoA = N(6)-acetyl-L-lysyl-[histone] + CoA + H(+)</text>
        <dbReference type="Rhea" id="RHEA:21992"/>
        <dbReference type="Rhea" id="RHEA-COMP:9845"/>
        <dbReference type="Rhea" id="RHEA-COMP:11338"/>
        <dbReference type="ChEBI" id="CHEBI:15378"/>
        <dbReference type="ChEBI" id="CHEBI:29969"/>
        <dbReference type="ChEBI" id="CHEBI:57287"/>
        <dbReference type="ChEBI" id="CHEBI:57288"/>
        <dbReference type="ChEBI" id="CHEBI:61930"/>
        <dbReference type="EC" id="2.3.1.48"/>
    </reaction>
    <physiologicalReaction direction="left-to-right" evidence="22">
        <dbReference type="Rhea" id="RHEA:21993"/>
    </physiologicalReaction>
</comment>
<dbReference type="InterPro" id="IPR035979">
    <property type="entry name" value="RBD_domain_sf"/>
</dbReference>
<evidence type="ECO:0000256" key="3">
    <source>
        <dbReference type="ARBA" id="ARBA00004567"/>
    </source>
</evidence>
<dbReference type="InterPro" id="IPR005062">
    <property type="entry name" value="SAC3/GANP/THP3_conserved"/>
</dbReference>
<dbReference type="EC" id="2.3.1.48" evidence="5"/>
<dbReference type="GO" id="GO:0061733">
    <property type="term" value="F:protein-lysine-acetyltransferase activity"/>
    <property type="evidence" value="ECO:0007669"/>
    <property type="project" value="UniProtKB-EC"/>
</dbReference>
<dbReference type="Gene3D" id="6.10.250.1340">
    <property type="match status" value="1"/>
</dbReference>
<dbReference type="FunFam" id="1.25.40.990:FF:000003">
    <property type="entry name" value="germinal-center associated nuclear protein isoform X2"/>
    <property type="match status" value="1"/>
</dbReference>
<dbReference type="Gene3D" id="1.25.40.990">
    <property type="match status" value="1"/>
</dbReference>
<dbReference type="GO" id="GO:0006406">
    <property type="term" value="P:mRNA export from nucleus"/>
    <property type="evidence" value="ECO:0007669"/>
    <property type="project" value="TreeGrafter"/>
</dbReference>
<dbReference type="InterPro" id="IPR031910">
    <property type="entry name" value="GANP_CID_dom"/>
</dbReference>
<proteinExistence type="inferred from homology"/>
<protein>
    <recommendedName>
        <fullName evidence="24">Germinal-center associated nuclear protein</fullName>
        <ecNumber evidence="5">2.3.1.48</ecNumber>
    </recommendedName>
</protein>
<evidence type="ECO:0000256" key="5">
    <source>
        <dbReference type="ARBA" id="ARBA00013184"/>
    </source>
</evidence>
<feature type="domain" description="RRM" evidence="28">
    <location>
        <begin position="521"/>
        <end position="592"/>
    </location>
</feature>
<reference evidence="30" key="1">
    <citation type="submission" date="2018-07" db="EMBL/GenBank/DDBJ databases">
        <title>Comparative genomics of catfishes provides insights into carnivory and benthic adaptation.</title>
        <authorList>
            <person name="Zhang Y."/>
            <person name="Wang D."/>
            <person name="Peng Z."/>
            <person name="Zheng S."/>
            <person name="Shao F."/>
            <person name="Tao W."/>
        </authorList>
    </citation>
    <scope>NUCLEOTIDE SEQUENCE</scope>
    <source>
        <strain evidence="30">Chongqing</strain>
    </source>
</reference>
<dbReference type="PANTHER" id="PTHR12436:SF3">
    <property type="entry name" value="GERMINAL-CENTER ASSOCIATED NUCLEAR PROTEIN"/>
    <property type="match status" value="1"/>
</dbReference>
<feature type="region of interest" description="Disordered" evidence="27">
    <location>
        <begin position="1"/>
        <end position="193"/>
    </location>
</feature>
<keyword evidence="17 26" id="KW-0175">Coiled coil</keyword>
<evidence type="ECO:0000256" key="22">
    <source>
        <dbReference type="ARBA" id="ARBA00048940"/>
    </source>
</evidence>
<keyword evidence="15" id="KW-0007">Acetylation</keyword>
<organism evidence="30 31">
    <name type="scientific">Silurus asotus</name>
    <name type="common">Amur catfish</name>
    <name type="synonym">Parasilurus asotus</name>
    <dbReference type="NCBI Taxonomy" id="30991"/>
    <lineage>
        <taxon>Eukaryota</taxon>
        <taxon>Metazoa</taxon>
        <taxon>Chordata</taxon>
        <taxon>Craniata</taxon>
        <taxon>Vertebrata</taxon>
        <taxon>Euteleostomi</taxon>
        <taxon>Actinopterygii</taxon>
        <taxon>Neopterygii</taxon>
        <taxon>Teleostei</taxon>
        <taxon>Ostariophysi</taxon>
        <taxon>Siluriformes</taxon>
        <taxon>Siluridae</taxon>
        <taxon>Silurus</taxon>
    </lineage>
</organism>
<feature type="compositionally biased region" description="Polar residues" evidence="27">
    <location>
        <begin position="1"/>
        <end position="19"/>
    </location>
</feature>
<evidence type="ECO:0000256" key="15">
    <source>
        <dbReference type="ARBA" id="ARBA00022990"/>
    </source>
</evidence>
<feature type="domain" description="PCI" evidence="29">
    <location>
        <begin position="865"/>
        <end position="1040"/>
    </location>
</feature>
<dbReference type="Proteomes" id="UP001205998">
    <property type="component" value="Unassembled WGS sequence"/>
</dbReference>
<dbReference type="InterPro" id="IPR000504">
    <property type="entry name" value="RRM_dom"/>
</dbReference>
<comment type="subcellular location">
    <subcellularLocation>
        <location evidence="1">Chromosome</location>
    </subcellularLocation>
    <subcellularLocation>
        <location evidence="2">Cytoplasm</location>
    </subcellularLocation>
    <subcellularLocation>
        <location evidence="3">Nucleus</location>
        <location evidence="3">Nuclear pore complex</location>
    </subcellularLocation>
    <subcellularLocation>
        <location evidence="4">Nucleus</location>
        <location evidence="4">Nucleoplasm</location>
    </subcellularLocation>
</comment>
<dbReference type="GO" id="GO:0005694">
    <property type="term" value="C:chromosome"/>
    <property type="evidence" value="ECO:0007669"/>
    <property type="project" value="UniProtKB-SubCell"/>
</dbReference>
<dbReference type="InterPro" id="IPR012677">
    <property type="entry name" value="Nucleotide-bd_a/b_plait_sf"/>
</dbReference>
<dbReference type="GO" id="GO:0015031">
    <property type="term" value="P:protein transport"/>
    <property type="evidence" value="ECO:0007669"/>
    <property type="project" value="UniProtKB-KW"/>
</dbReference>
<keyword evidence="25" id="KW-0694">RNA-binding</keyword>
<dbReference type="PROSITE" id="PS50250">
    <property type="entry name" value="PCI"/>
    <property type="match status" value="1"/>
</dbReference>
<feature type="compositionally biased region" description="Low complexity" evidence="27">
    <location>
        <begin position="20"/>
        <end position="36"/>
    </location>
</feature>
<evidence type="ECO:0000256" key="23">
    <source>
        <dbReference type="ARBA" id="ARBA00055631"/>
    </source>
</evidence>
<dbReference type="Pfam" id="PF03399">
    <property type="entry name" value="SAC3_GANP"/>
    <property type="match status" value="1"/>
</dbReference>
<evidence type="ECO:0000313" key="31">
    <source>
        <dbReference type="Proteomes" id="UP001205998"/>
    </source>
</evidence>
<evidence type="ECO:0000256" key="6">
    <source>
        <dbReference type="ARBA" id="ARBA00022448"/>
    </source>
</evidence>
<dbReference type="SMART" id="SM00360">
    <property type="entry name" value="RRM"/>
    <property type="match status" value="1"/>
</dbReference>
<keyword evidence="20" id="KW-0012">Acyltransferase</keyword>
<evidence type="ECO:0000256" key="12">
    <source>
        <dbReference type="ARBA" id="ARBA00022816"/>
    </source>
</evidence>
<evidence type="ECO:0000256" key="10">
    <source>
        <dbReference type="ARBA" id="ARBA00022553"/>
    </source>
</evidence>
<keyword evidence="6" id="KW-0813">Transport</keyword>
<evidence type="ECO:0000259" key="28">
    <source>
        <dbReference type="PROSITE" id="PS50102"/>
    </source>
</evidence>
<evidence type="ECO:0000256" key="16">
    <source>
        <dbReference type="ARBA" id="ARBA00023010"/>
    </source>
</evidence>
<evidence type="ECO:0000256" key="1">
    <source>
        <dbReference type="ARBA" id="ARBA00004286"/>
    </source>
</evidence>
<feature type="region of interest" description="Disordered" evidence="27">
    <location>
        <begin position="352"/>
        <end position="419"/>
    </location>
</feature>
<evidence type="ECO:0000256" key="4">
    <source>
        <dbReference type="ARBA" id="ARBA00004642"/>
    </source>
</evidence>
<feature type="region of interest" description="Disordered" evidence="27">
    <location>
        <begin position="439"/>
        <end position="529"/>
    </location>
</feature>
<comment type="function">
    <text evidence="23">As a component of the TREX-2 complex, involved in the export of mRNAs to the cytoplasm through the nuclear pores. Through the acetylation of histones, affects the assembly of nucleosomes at immunoglobulin variable region genes and promotes the recruitment and positioning of transcription complex to favor DNA cytosine deaminase AICDA/AID targeting, hence promoting somatic hypermutations.</text>
</comment>
<dbReference type="GO" id="GO:0070390">
    <property type="term" value="C:transcription export complex 2"/>
    <property type="evidence" value="ECO:0007669"/>
    <property type="project" value="TreeGrafter"/>
</dbReference>
<evidence type="ECO:0000256" key="14">
    <source>
        <dbReference type="ARBA" id="ARBA00022927"/>
    </source>
</evidence>
<dbReference type="PROSITE" id="PS50102">
    <property type="entry name" value="RRM"/>
    <property type="match status" value="1"/>
</dbReference>
<evidence type="ECO:0000313" key="30">
    <source>
        <dbReference type="EMBL" id="KAI5628091.1"/>
    </source>
</evidence>
<dbReference type="GO" id="GO:0002376">
    <property type="term" value="P:immune system process"/>
    <property type="evidence" value="ECO:0007669"/>
    <property type="project" value="UniProtKB-KW"/>
</dbReference>
<evidence type="ECO:0000256" key="21">
    <source>
        <dbReference type="ARBA" id="ARBA00038443"/>
    </source>
</evidence>
<feature type="compositionally biased region" description="Basic and acidic residues" evidence="27">
    <location>
        <begin position="442"/>
        <end position="458"/>
    </location>
</feature>
<evidence type="ECO:0000256" key="8">
    <source>
        <dbReference type="ARBA" id="ARBA00022481"/>
    </source>
</evidence>
<keyword evidence="11" id="KW-0808">Transferase</keyword>
<keyword evidence="7" id="KW-0158">Chromosome</keyword>
<keyword evidence="9" id="KW-0963">Cytoplasm</keyword>
<evidence type="ECO:0000256" key="7">
    <source>
        <dbReference type="ARBA" id="ARBA00022454"/>
    </source>
</evidence>
<sequence length="2074" mass="229759">MNTNNVFGRQQGAFQTPNASQGSGLFQSLGQQVSSGTTPNIGFGQKSPFAQPSAFSQPPVFAPGSAQPSVFGQTLSFGQPQAFGQGSGLGQSSSSQAPAFGQQSLGQATLGFGASPSSTGQTPAFGQVQAFGPTSGFGQASGFGQKTSGFGISPGNSQLPSNPVGTGGSQLNFGQPSAFSTTTSAVSGQSNTQTSGFGSKFSFNSSNETEMLFKPIFSSSPVPPSAQSLPVPESFVSVKPVTVGSDSSRPGTTGASLFQSVKPSTLDFSFSKPGAVPSAPVPTPSMSKTAGGMMGGNALQFAFSKPANPINSSSIATVAQSTSISSTPSAFSFSAKVIQPQMASDHSSFAFSVSKPEENPETKNESSGEAGFANLGKGMKRKEEPSETNSSQGKSSKVEEAQGESIGPRHPSKRPLIRSRGATGGLFINALSGLIKTSGSTAKKEARTIDKAPGERPDLPVADVEAPLTPQRPQAPIRHVLEKGEKPDSEPEGETCTPSRRVAREDSTDSLASLSPSEPSTVIQCKGIPPNLNRKDTVKKHFGRFGKVHRVYCRPEKNLAIVHFHDHASAAVAKKKGKHFQGTDVHIFWQRKKLSPGTKREKPSEVKDVVRAEEESRTEGTHLSPLRKPLPRSPVVSTSLVKGSPTMRSSVAKTLQFEIDPQQDTSSEGQNVERLVAMPLSLQPLIGQIAETAEEKYCLLEQRDKILRQLRPKRTDLDLSKVFVGTCPDMCPEKERYMRETRKQLSVFELVSDAERVDHCAAVKEYSRSSADQEEPLSHELRPLPVLSMTMNYLITQIMDQGEGNYRDWYDFVWNRTRGIRKDITQQHLCDPETVSLIEKCTRFHIHCAHHLCQEPMMSFDAKINNENMTKCLQSLKEMYQDLATKEVYCHNEAEFRQYNVLLKLNDGDILREIQQFRKEVRDSVEVKFAVQAFSALNSNNFVRFFKLVKAASYLSGCILHRYFNQVRSAALKALNVAFTVSSQRSTIFPVEDLVQMLMFRNASEATEFLQLYGLSVADGMVELSRTAYQEPDLPIPSKKSVAIEKKKTVLIGEIVNGGPLPNPPMHKPVCSFDANNKYRGDLSSLESLPTATKVKPLVEVDSRPQLKPKLLAETKLFMEPPAVEELAQHEVIQDTGESSQHVVPVLPVNPQLMFQPIAQPQPVRPPTPKRELVYSDQDVMVEVESVVEEILADEVLDVAKAGAQYVSAALSVSESELQAMVDEVVFQMLRELSTSEITAEKARIAEEKRRLEEERRRKEREAFLDKLSFELCGEISEEVLTQCTREMAAEEIKLAQEEKAARVAQCTEVVCNNLVEETLDMEIACLVREVLDAQLRQIQKFIKRWRDVVAVRRQLKRQMRGFPAAPCCVDPRFKLKALVPSAPSFPSMDTLARGLISLGNAGNMVVSCTRLLKTRNDTIRQMRVDYYYNLLLSERVWSPLDLPTLVAESTPNPPNRIFWKATLMLPSDQDSDMSSTLTNWLKVKLGGEESMEESMAESEGKLNTLVISNSLRDIGQKTHKVHLCIKVSYGPLNEEGQSQLEEQNELLGTSSLLMLLPALPCSGLDEEDVPLLSALLQLKQVQQASGWNTALPLVLLIPEQLDEKVDDQKLEQVLKLKSLVQDGLISEYIFIRLTGSVTDLQGSKQIAKAVRWLIAHSPASTVLSSQPLLQFVERGLCREFYQRFLHDKHERAKANLPCQEPEAVINLYNTVLAYLVDVVSSESLVGISWPPPEFSFPENRELVPHLDWNSPQHLSWLKRAILRLQMPEWEWPPQNASWAHLCSRIFEYVSQIPSCAQSQPLLMSQLEHLLARVRAQQVRRDCEDEECDGPSFNHIPWDDILILCIEHRLRDWNLAESPVVADAFTDKGEVLVYYYKEQLKDFVPPESWVAAERRTHTEKQQNTVWSKLSSTPVLTSAAWFPRHKLFQSVIETGEKSSVLDISHTPSPQELLPQKLLSSIQQEKAQSQRFEEQLQRWLEVDPLDSVSIPLFVPSTLLSMPEFLLPKQHPSARAACITQEAEIEDPAAVASANRKRGPVSLTQRLKELNRLVIANREEELACSLKLNSLLEIIED</sequence>
<keyword evidence="10" id="KW-0597">Phosphoprotein</keyword>
<dbReference type="InterPro" id="IPR045107">
    <property type="entry name" value="SAC3/GANP/THP3"/>
</dbReference>
<evidence type="ECO:0000256" key="26">
    <source>
        <dbReference type="SAM" id="Coils"/>
    </source>
</evidence>
<dbReference type="PANTHER" id="PTHR12436">
    <property type="entry name" value="80 KDA MCM3-ASSOCIATED PROTEIN"/>
    <property type="match status" value="1"/>
</dbReference>
<keyword evidence="12" id="KW-0509">mRNA transport</keyword>
<dbReference type="Pfam" id="PF16769">
    <property type="entry name" value="MCM3AP_GANP"/>
    <property type="match status" value="1"/>
</dbReference>
<dbReference type="SUPFAM" id="SSF54928">
    <property type="entry name" value="RNA-binding domain, RBD"/>
    <property type="match status" value="1"/>
</dbReference>
<dbReference type="InterPro" id="IPR000717">
    <property type="entry name" value="PCI_dom"/>
</dbReference>
<dbReference type="InterPro" id="IPR034265">
    <property type="entry name" value="MCM3AP_RRM"/>
</dbReference>
<comment type="similarity">
    <text evidence="21">Belongs to the SAC3 family.</text>
</comment>
<evidence type="ECO:0000256" key="19">
    <source>
        <dbReference type="ARBA" id="ARBA00023242"/>
    </source>
</evidence>
<dbReference type="GO" id="GO:0005737">
    <property type="term" value="C:cytoplasm"/>
    <property type="evidence" value="ECO:0007669"/>
    <property type="project" value="UniProtKB-SubCell"/>
</dbReference>
<dbReference type="GO" id="GO:0005654">
    <property type="term" value="C:nucleoplasm"/>
    <property type="evidence" value="ECO:0007669"/>
    <property type="project" value="UniProtKB-SubCell"/>
</dbReference>
<keyword evidence="19" id="KW-0539">Nucleus</keyword>
<accession>A0AAD5FTH7</accession>
<keyword evidence="16" id="KW-0811">Translocation</keyword>
<evidence type="ECO:0000256" key="18">
    <source>
        <dbReference type="ARBA" id="ARBA00023132"/>
    </source>
</evidence>
<feature type="region of interest" description="Disordered" evidence="27">
    <location>
        <begin position="595"/>
        <end position="643"/>
    </location>
</feature>
<feature type="compositionally biased region" description="Basic and acidic residues" evidence="27">
    <location>
        <begin position="355"/>
        <end position="366"/>
    </location>
</feature>
<gene>
    <name evidence="30" type="ORF">C0J50_8329</name>
</gene>
<feature type="compositionally biased region" description="Polar residues" evidence="27">
    <location>
        <begin position="509"/>
        <end position="523"/>
    </location>
</feature>
<dbReference type="GO" id="GO:0003723">
    <property type="term" value="F:RNA binding"/>
    <property type="evidence" value="ECO:0007669"/>
    <property type="project" value="UniProtKB-UniRule"/>
</dbReference>
<dbReference type="EMBL" id="MU546873">
    <property type="protein sequence ID" value="KAI5628091.1"/>
    <property type="molecule type" value="Genomic_DNA"/>
</dbReference>
<dbReference type="GO" id="GO:0005643">
    <property type="term" value="C:nuclear pore"/>
    <property type="evidence" value="ECO:0007669"/>
    <property type="project" value="UniProtKB-SubCell"/>
</dbReference>
<evidence type="ECO:0000256" key="24">
    <source>
        <dbReference type="ARBA" id="ARBA00069544"/>
    </source>
</evidence>
<evidence type="ECO:0000256" key="27">
    <source>
        <dbReference type="SAM" id="MobiDB-lite"/>
    </source>
</evidence>
<keyword evidence="18" id="KW-0906">Nuclear pore complex</keyword>
<evidence type="ECO:0000256" key="20">
    <source>
        <dbReference type="ARBA" id="ARBA00023315"/>
    </source>
</evidence>
<dbReference type="Gene3D" id="3.30.70.330">
    <property type="match status" value="1"/>
</dbReference>
<dbReference type="Pfam" id="PF16766">
    <property type="entry name" value="CID_GANP"/>
    <property type="match status" value="1"/>
</dbReference>
<feature type="compositionally biased region" description="Polar residues" evidence="27">
    <location>
        <begin position="115"/>
        <end position="124"/>
    </location>
</feature>
<evidence type="ECO:0000256" key="9">
    <source>
        <dbReference type="ARBA" id="ARBA00022490"/>
    </source>
</evidence>
<feature type="coiled-coil region" evidence="26">
    <location>
        <begin position="1235"/>
        <end position="1301"/>
    </location>
</feature>
<keyword evidence="8" id="KW-0488">Methylation</keyword>
<evidence type="ECO:0000259" key="29">
    <source>
        <dbReference type="PROSITE" id="PS50250"/>
    </source>
</evidence>
<feature type="compositionally biased region" description="Basic and acidic residues" evidence="27">
    <location>
        <begin position="598"/>
        <end position="620"/>
    </location>
</feature>
<comment type="caution">
    <text evidence="30">The sequence shown here is derived from an EMBL/GenBank/DDBJ whole genome shotgun (WGS) entry which is preliminary data.</text>
</comment>
<evidence type="ECO:0000256" key="13">
    <source>
        <dbReference type="ARBA" id="ARBA00022859"/>
    </source>
</evidence>
<name>A0AAD5FTH7_SILAS</name>
<keyword evidence="14" id="KW-0653">Protein transport</keyword>
<feature type="compositionally biased region" description="Polar residues" evidence="27">
    <location>
        <begin position="136"/>
        <end position="193"/>
    </location>
</feature>
<evidence type="ECO:0000256" key="25">
    <source>
        <dbReference type="PROSITE-ProRule" id="PRU00176"/>
    </source>
</evidence>
<dbReference type="CDD" id="cd12443">
    <property type="entry name" value="RRM_MCM3A_like"/>
    <property type="match status" value="1"/>
</dbReference>
<feature type="compositionally biased region" description="Basic and acidic residues" evidence="27">
    <location>
        <begin position="479"/>
        <end position="489"/>
    </location>
</feature>
<keyword evidence="13" id="KW-0391">Immunity</keyword>
<feature type="compositionally biased region" description="Polar residues" evidence="27">
    <location>
        <begin position="66"/>
        <end position="79"/>
    </location>
</feature>
<evidence type="ECO:0000256" key="11">
    <source>
        <dbReference type="ARBA" id="ARBA00022679"/>
    </source>
</evidence>
<evidence type="ECO:0000256" key="17">
    <source>
        <dbReference type="ARBA" id="ARBA00023054"/>
    </source>
</evidence>
<dbReference type="InterPro" id="IPR031907">
    <property type="entry name" value="MCM3AP_GANP"/>
</dbReference>